<dbReference type="InterPro" id="IPR041413">
    <property type="entry name" value="MLTR_LBD"/>
</dbReference>
<dbReference type="RefSeq" id="WP_316512393.1">
    <property type="nucleotide sequence ID" value="NZ_OY726395.1"/>
</dbReference>
<keyword evidence="3" id="KW-1185">Reference proteome</keyword>
<dbReference type="PANTHER" id="PTHR35010">
    <property type="entry name" value="BLL4672 PROTEIN-RELATED"/>
    <property type="match status" value="1"/>
</dbReference>
<evidence type="ECO:0000313" key="3">
    <source>
        <dbReference type="Proteomes" id="UP001190466"/>
    </source>
</evidence>
<sequence>MSGLGEYLRSRRAQLRPDDVGLTSTGVRRVPGLRREEVAWLAGVSVDYYVRLEQGRERAPSVSVLNSLAAALRLDDDGHRHLFGLVGLAPRARASRTPETVDPALLRLMAAWPDNPALVYNGAYDVLAANPLAELLFGDFGAAGNLMLLLFADPRARKFYVDWPLVAEDSVAGFRLNYGAAPDDPRLQGVLTELLGSGDEFRELWQGHAARGKSLDSKAFHHPAVGRLTLTMQTFDVRSSPGQQLVVYDAEPASPSADALKLLGRLQCARGTERAEITRELL</sequence>
<dbReference type="Pfam" id="PF17765">
    <property type="entry name" value="MLTR_LBD"/>
    <property type="match status" value="1"/>
</dbReference>
<dbReference type="Pfam" id="PF13560">
    <property type="entry name" value="HTH_31"/>
    <property type="match status" value="1"/>
</dbReference>
<proteinExistence type="predicted"/>
<reference evidence="2 3" key="1">
    <citation type="submission" date="2023-08" db="EMBL/GenBank/DDBJ databases">
        <authorList>
            <person name="Folkvardsen B D."/>
            <person name="Norman A."/>
        </authorList>
    </citation>
    <scope>NUCLEOTIDE SEQUENCE [LARGE SCALE GENOMIC DNA]</scope>
    <source>
        <strain evidence="2 3">Mu0050</strain>
    </source>
</reference>
<dbReference type="Gene3D" id="1.10.260.40">
    <property type="entry name" value="lambda repressor-like DNA-binding domains"/>
    <property type="match status" value="1"/>
</dbReference>
<dbReference type="InterPro" id="IPR010982">
    <property type="entry name" value="Lambda_DNA-bd_dom_sf"/>
</dbReference>
<dbReference type="SUPFAM" id="SSF47413">
    <property type="entry name" value="lambda repressor-like DNA-binding domains"/>
    <property type="match status" value="1"/>
</dbReference>
<dbReference type="CDD" id="cd00093">
    <property type="entry name" value="HTH_XRE"/>
    <property type="match status" value="1"/>
</dbReference>
<feature type="domain" description="HTH cro/C1-type" evidence="1">
    <location>
        <begin position="32"/>
        <end position="79"/>
    </location>
</feature>
<dbReference type="EMBL" id="OY726395">
    <property type="protein sequence ID" value="CAJ1586391.1"/>
    <property type="molecule type" value="Genomic_DNA"/>
</dbReference>
<organism evidence="2 3">
    <name type="scientific">[Mycobacterium] wendilense</name>
    <dbReference type="NCBI Taxonomy" id="3064284"/>
    <lineage>
        <taxon>Bacteria</taxon>
        <taxon>Bacillati</taxon>
        <taxon>Actinomycetota</taxon>
        <taxon>Actinomycetes</taxon>
        <taxon>Mycobacteriales</taxon>
        <taxon>Mycobacteriaceae</taxon>
        <taxon>Mycolicibacter</taxon>
    </lineage>
</organism>
<gene>
    <name evidence="2" type="ORF">MU0050_004250</name>
</gene>
<dbReference type="PANTHER" id="PTHR35010:SF2">
    <property type="entry name" value="BLL4672 PROTEIN"/>
    <property type="match status" value="1"/>
</dbReference>
<dbReference type="InterPro" id="IPR001387">
    <property type="entry name" value="Cro/C1-type_HTH"/>
</dbReference>
<protein>
    <submittedName>
        <fullName evidence="2">Helix-turn-helix transcriptional regulator</fullName>
    </submittedName>
</protein>
<accession>A0ABM9MJ03</accession>
<evidence type="ECO:0000313" key="2">
    <source>
        <dbReference type="EMBL" id="CAJ1586391.1"/>
    </source>
</evidence>
<name>A0ABM9MJ03_9MYCO</name>
<evidence type="ECO:0000259" key="1">
    <source>
        <dbReference type="PROSITE" id="PS50943"/>
    </source>
</evidence>
<dbReference type="SMART" id="SM00530">
    <property type="entry name" value="HTH_XRE"/>
    <property type="match status" value="1"/>
</dbReference>
<dbReference type="PROSITE" id="PS50943">
    <property type="entry name" value="HTH_CROC1"/>
    <property type="match status" value="1"/>
</dbReference>
<dbReference type="Proteomes" id="UP001190466">
    <property type="component" value="Chromosome"/>
</dbReference>
<dbReference type="Gene3D" id="3.30.450.180">
    <property type="match status" value="1"/>
</dbReference>